<evidence type="ECO:0000313" key="2">
    <source>
        <dbReference type="EMBL" id="MSC61562.1"/>
    </source>
</evidence>
<dbReference type="Proteomes" id="UP000479563">
    <property type="component" value="Unassembled WGS sequence"/>
</dbReference>
<evidence type="ECO:0000313" key="1">
    <source>
        <dbReference type="EMBL" id="CUN24601.1"/>
    </source>
</evidence>
<sequence>MLEIIIEENCTNREYIVAIMEKLDEFIRNIVSSQNLDSLRYFVVADTEIENYCDSVKYYARLLNKDTYLTNDGSYFVAGKTIEGKISGGEYVQAIIIKSGLIIGMYNDLLLRNGVPKENVPDMGDMRNIGLVTVVHEIGHAVDNANVYSLSGCIDNKLLFNLDLELDEYIEKNSYSLWGEYFAESFPYRVLGAIDLVADNKEEQLKECIENFSKEKSRNAIVERVYRILYLYVHCIAGIHFQKITNFDYDKYTEDEIVSDYIPFLARTEIAMINLLKDYPNWNVDTCMDEMSQIIKDMIEFEKEH</sequence>
<evidence type="ECO:0000313" key="4">
    <source>
        <dbReference type="Proteomes" id="UP000479563"/>
    </source>
</evidence>
<proteinExistence type="predicted"/>
<dbReference type="AlphaFoldDB" id="A0A173VBT4"/>
<evidence type="ECO:0000313" key="3">
    <source>
        <dbReference type="Proteomes" id="UP000095673"/>
    </source>
</evidence>
<reference evidence="2 4" key="2">
    <citation type="journal article" date="2019" name="Nat. Med.">
        <title>A library of human gut bacterial isolates paired with longitudinal multiomics data enables mechanistic microbiome research.</title>
        <authorList>
            <person name="Poyet M."/>
            <person name="Groussin M."/>
            <person name="Gibbons S.M."/>
            <person name="Avila-Pacheco J."/>
            <person name="Jiang X."/>
            <person name="Kearney S.M."/>
            <person name="Perrotta A.R."/>
            <person name="Berdy B."/>
            <person name="Zhao S."/>
            <person name="Lieberman T.D."/>
            <person name="Swanson P.K."/>
            <person name="Smith M."/>
            <person name="Roesemann S."/>
            <person name="Alexander J.E."/>
            <person name="Rich S.A."/>
            <person name="Livny J."/>
            <person name="Vlamakis H."/>
            <person name="Clish C."/>
            <person name="Bullock K."/>
            <person name="Deik A."/>
            <person name="Scott J."/>
            <person name="Pierce K.A."/>
            <person name="Xavier R.J."/>
            <person name="Alm E.J."/>
        </authorList>
    </citation>
    <scope>NUCLEOTIDE SEQUENCE [LARGE SCALE GENOMIC DNA]</scope>
    <source>
        <strain evidence="2 4">BIOML-A11</strain>
    </source>
</reference>
<dbReference type="Proteomes" id="UP000095673">
    <property type="component" value="Unassembled WGS sequence"/>
</dbReference>
<gene>
    <name evidence="1" type="ORF">ERS852580_02871</name>
    <name evidence="2" type="ORF">GKE07_15480</name>
</gene>
<organism evidence="1 3">
    <name type="scientific">Agathobacter rectalis</name>
    <dbReference type="NCBI Taxonomy" id="39491"/>
    <lineage>
        <taxon>Bacteria</taxon>
        <taxon>Bacillati</taxon>
        <taxon>Bacillota</taxon>
        <taxon>Clostridia</taxon>
        <taxon>Lachnospirales</taxon>
        <taxon>Lachnospiraceae</taxon>
        <taxon>Agathobacter</taxon>
    </lineage>
</organism>
<dbReference type="EMBL" id="CYXM01000016">
    <property type="protein sequence ID" value="CUN24601.1"/>
    <property type="molecule type" value="Genomic_DNA"/>
</dbReference>
<reference evidence="1 3" key="1">
    <citation type="submission" date="2015-09" db="EMBL/GenBank/DDBJ databases">
        <authorList>
            <consortium name="Pathogen Informatics"/>
        </authorList>
    </citation>
    <scope>NUCLEOTIDE SEQUENCE [LARGE SCALE GENOMIC DNA]</scope>
    <source>
        <strain evidence="1 3">2789STDY5834968</strain>
    </source>
</reference>
<name>A0A173VBT4_9FIRM</name>
<dbReference type="RefSeq" id="WP_055238587.1">
    <property type="nucleotide sequence ID" value="NZ_CYXM01000016.1"/>
</dbReference>
<protein>
    <submittedName>
        <fullName evidence="1">Uncharacterized protein</fullName>
    </submittedName>
</protein>
<dbReference type="EMBL" id="WKQP01000042">
    <property type="protein sequence ID" value="MSC61562.1"/>
    <property type="molecule type" value="Genomic_DNA"/>
</dbReference>
<accession>A0A173VBT4</accession>